<dbReference type="PANTHER" id="PTHR43674">
    <property type="entry name" value="NITRILASE C965.09-RELATED"/>
    <property type="match status" value="1"/>
</dbReference>
<dbReference type="GO" id="GO:0016811">
    <property type="term" value="F:hydrolase activity, acting on carbon-nitrogen (but not peptide) bonds, in linear amides"/>
    <property type="evidence" value="ECO:0007669"/>
    <property type="project" value="TreeGrafter"/>
</dbReference>
<keyword evidence="1" id="KW-0378">Hydrolase</keyword>
<dbReference type="InterPro" id="IPR050345">
    <property type="entry name" value="Aliph_Amidase/BUP"/>
</dbReference>
<feature type="domain" description="CN hydrolase" evidence="2">
    <location>
        <begin position="4"/>
        <end position="270"/>
    </location>
</feature>
<protein>
    <recommendedName>
        <fullName evidence="2">CN hydrolase domain-containing protein</fullName>
    </recommendedName>
</protein>
<dbReference type="PROSITE" id="PS50263">
    <property type="entry name" value="CN_HYDROLASE"/>
    <property type="match status" value="1"/>
</dbReference>
<organism evidence="3">
    <name type="scientific">marine metagenome</name>
    <dbReference type="NCBI Taxonomy" id="408172"/>
    <lineage>
        <taxon>unclassified sequences</taxon>
        <taxon>metagenomes</taxon>
        <taxon>ecological metagenomes</taxon>
    </lineage>
</organism>
<evidence type="ECO:0000256" key="1">
    <source>
        <dbReference type="ARBA" id="ARBA00022801"/>
    </source>
</evidence>
<evidence type="ECO:0000313" key="3">
    <source>
        <dbReference type="EMBL" id="SUZ47338.1"/>
    </source>
</evidence>
<dbReference type="EMBL" id="UINC01000011">
    <property type="protein sequence ID" value="SUZ47338.1"/>
    <property type="molecule type" value="Genomic_DNA"/>
</dbReference>
<dbReference type="InterPro" id="IPR003010">
    <property type="entry name" value="C-N_Hydrolase"/>
</dbReference>
<name>A0A381N0Y5_9ZZZZ</name>
<proteinExistence type="predicted"/>
<dbReference type="AlphaFoldDB" id="A0A381N0Y5"/>
<dbReference type="Gene3D" id="3.60.110.10">
    <property type="entry name" value="Carbon-nitrogen hydrolase"/>
    <property type="match status" value="1"/>
</dbReference>
<accession>A0A381N0Y5</accession>
<evidence type="ECO:0000259" key="2">
    <source>
        <dbReference type="PROSITE" id="PS50263"/>
    </source>
</evidence>
<feature type="non-terminal residue" evidence="3">
    <location>
        <position position="1"/>
    </location>
</feature>
<dbReference type="SUPFAM" id="SSF56317">
    <property type="entry name" value="Carbon-nitrogen hydrolase"/>
    <property type="match status" value="1"/>
</dbReference>
<dbReference type="Pfam" id="PF00795">
    <property type="entry name" value="CN_hydrolase"/>
    <property type="match status" value="1"/>
</dbReference>
<dbReference type="PANTHER" id="PTHR43674:SF16">
    <property type="entry name" value="CARBON-NITROGEN FAMILY, PUTATIVE (AFU_ORTHOLOGUE AFUA_5G02350)-RELATED"/>
    <property type="match status" value="1"/>
</dbReference>
<dbReference type="InterPro" id="IPR036526">
    <property type="entry name" value="C-N_Hydrolase_sf"/>
</dbReference>
<gene>
    <name evidence="3" type="ORF">METZ01_LOCUS192</name>
</gene>
<sequence>VDLYYAAACQTDFAAPSSREEIVTRTERMAELVKQTITGYEPFFDVRLLAFPEFSHAAPIYQTVDELREKLAIEVPNEHTEIYTRLAKEYGCWIQTGSFIEHDPNYPDHLFNTTALVGPNGVISKYRKINPWIPWEVHASPHDIPGYNEEPFPVAQTEIGNIGVAICYDWLFPETIRQIAFNGAEIIVRVSAYMDPWGTAQPMDWWTSVNRTRALENSTYVVAANQGASLSHYPPFSWPGGSMVVDFDGRILAQADPGPGEKVVVAPINVDTLRAERMRRRGHDMRAHLRSDIHSYLSRNYLDAGIQDLSIESNNQRIANAKERLR</sequence>
<reference evidence="3" key="1">
    <citation type="submission" date="2018-05" db="EMBL/GenBank/DDBJ databases">
        <authorList>
            <person name="Lanie J.A."/>
            <person name="Ng W.-L."/>
            <person name="Kazmierczak K.M."/>
            <person name="Andrzejewski T.M."/>
            <person name="Davidsen T.M."/>
            <person name="Wayne K.J."/>
            <person name="Tettelin H."/>
            <person name="Glass J.I."/>
            <person name="Rusch D."/>
            <person name="Podicherti R."/>
            <person name="Tsui H.-C.T."/>
            <person name="Winkler M.E."/>
        </authorList>
    </citation>
    <scope>NUCLEOTIDE SEQUENCE</scope>
</reference>